<proteinExistence type="predicted"/>
<evidence type="ECO:0000313" key="2">
    <source>
        <dbReference type="EMBL" id="SFF51475.1"/>
    </source>
</evidence>
<dbReference type="GO" id="GO:1990351">
    <property type="term" value="C:transporter complex"/>
    <property type="evidence" value="ECO:0007669"/>
    <property type="project" value="TreeGrafter"/>
</dbReference>
<dbReference type="Pfam" id="PF19838">
    <property type="entry name" value="LptD_2"/>
    <property type="match status" value="1"/>
</dbReference>
<name>A0A1I2J9L9_9BACT</name>
<protein>
    <recommendedName>
        <fullName evidence="1">LPS-assembly protein LptD central domain-containing protein</fullName>
    </recommendedName>
</protein>
<dbReference type="InterPro" id="IPR050218">
    <property type="entry name" value="LptD"/>
</dbReference>
<evidence type="ECO:0000259" key="1">
    <source>
        <dbReference type="Pfam" id="PF19838"/>
    </source>
</evidence>
<dbReference type="STRING" id="655355.SAMN05216283_10868"/>
<dbReference type="Proteomes" id="UP000198964">
    <property type="component" value="Unassembled WGS sequence"/>
</dbReference>
<dbReference type="GO" id="GO:0009279">
    <property type="term" value="C:cell outer membrane"/>
    <property type="evidence" value="ECO:0007669"/>
    <property type="project" value="TreeGrafter"/>
</dbReference>
<dbReference type="InterPro" id="IPR045659">
    <property type="entry name" value="LptD_2"/>
</dbReference>
<evidence type="ECO:0000313" key="3">
    <source>
        <dbReference type="Proteomes" id="UP000198964"/>
    </source>
</evidence>
<organism evidence="2 3">
    <name type="scientific">Sunxiuqinia elliptica</name>
    <dbReference type="NCBI Taxonomy" id="655355"/>
    <lineage>
        <taxon>Bacteria</taxon>
        <taxon>Pseudomonadati</taxon>
        <taxon>Bacteroidota</taxon>
        <taxon>Bacteroidia</taxon>
        <taxon>Marinilabiliales</taxon>
        <taxon>Prolixibacteraceae</taxon>
        <taxon>Sunxiuqinia</taxon>
    </lineage>
</organism>
<reference evidence="2 3" key="1">
    <citation type="submission" date="2016-10" db="EMBL/GenBank/DDBJ databases">
        <authorList>
            <person name="de Groot N.N."/>
        </authorList>
    </citation>
    <scope>NUCLEOTIDE SEQUENCE [LARGE SCALE GENOMIC DNA]</scope>
    <source>
        <strain evidence="2 3">CGMCC 1.9156</strain>
    </source>
</reference>
<sequence>MANILPDLIRKLVPYLFVLLCISTYAQDGPEISQLKELETEFPADSIMFDDEPVVIQDSVAVADSSRSTVLDAKIAYNALDSIVVSLDGQKVYLYNDAVVTYQSIELKADYIELDLQNKEVYAEGVPDSADVVQGNPIFRDGEEEFESKTMRYNFESEKGIITDVKTEQGEGYVHSERTKKIDAESFILKKGKYTTCDADHPHFYLRMTKAKVISNKKIITGPAYLVLEDFPIYFPMIPFGFFPNSPSYSSGIIIPSYGEEQRRGFFLKEGGYYWAASEFFDLTVKGDIYSKGSWATKMNTNYKKRYKFSGALDFSYNVNRFSEPGLPDFSRSPGFSVRWRHSQDPKANPFQTFSASVNLSTSSFEKENANTIQNYLSTTKSSSISYSKKWENSPFNMSASFRHSQNSQDTTISLTVPELTFSMSKIYPFKQKDRVGKPKWYEKIGISYTGNIRNSISTKEYELFEKSLIGDWKNGWKHSIPITLPNFNILKHINVSPSVSYNERWYTSYINREYAFDHVAQEATIFEDTIYRFRRNYDYAFSLSTQTNIYGMYNMKNPNSRIKAIRHKMSPSISFSYRPDFGADKYNFWDRYRDVNGKTIYYNRFEYGIFGGAGRGESGSINFSLANNLEAKVAAKNDTTGNEDKFEKIKIIDNLSLSTSYNLIADSLNLSPIRVNGRTTIKGVNLNFGGTINPYATDTTGALVDRYMWNEASGLSKLGRLTNANLSFGMSFKSKDKKKGAEGDEGTHPEDMIMPTAGQFEYYDFDVPWDFRFDYSFNYSRTNPYKKARINQSLNFRGRMNLTREWNLSLTTNFDIEAGEFSFTTFNINRKLHCWNMSFNFVPFGQRKSYSFTINASSAMLKDLKVDKKRSWFDNN</sequence>
<keyword evidence="3" id="KW-1185">Reference proteome</keyword>
<gene>
    <name evidence="2" type="ORF">SAMN05216283_10868</name>
</gene>
<dbReference type="PANTHER" id="PTHR30189">
    <property type="entry name" value="LPS-ASSEMBLY PROTEIN"/>
    <property type="match status" value="1"/>
</dbReference>
<accession>A0A1I2J9L9</accession>
<dbReference type="AlphaFoldDB" id="A0A1I2J9L9"/>
<dbReference type="EMBL" id="FONW01000008">
    <property type="protein sequence ID" value="SFF51475.1"/>
    <property type="molecule type" value="Genomic_DNA"/>
</dbReference>
<dbReference type="PANTHER" id="PTHR30189:SF1">
    <property type="entry name" value="LPS-ASSEMBLY PROTEIN LPTD"/>
    <property type="match status" value="1"/>
</dbReference>
<dbReference type="RefSeq" id="WP_139218291.1">
    <property type="nucleotide sequence ID" value="NZ_FONW01000008.1"/>
</dbReference>
<feature type="domain" description="LPS-assembly protein LptD central" evidence="1">
    <location>
        <begin position="219"/>
        <end position="696"/>
    </location>
</feature>